<evidence type="ECO:0000313" key="2">
    <source>
        <dbReference type="Proteomes" id="UP001056120"/>
    </source>
</evidence>
<reference evidence="1 2" key="2">
    <citation type="journal article" date="2022" name="Mol. Ecol. Resour.">
        <title>The genomes of chicory, endive, great burdock and yacon provide insights into Asteraceae paleo-polyploidization history and plant inulin production.</title>
        <authorList>
            <person name="Fan W."/>
            <person name="Wang S."/>
            <person name="Wang H."/>
            <person name="Wang A."/>
            <person name="Jiang F."/>
            <person name="Liu H."/>
            <person name="Zhao H."/>
            <person name="Xu D."/>
            <person name="Zhang Y."/>
        </authorList>
    </citation>
    <scope>NUCLEOTIDE SEQUENCE [LARGE SCALE GENOMIC DNA]</scope>
    <source>
        <strain evidence="2">cv. Yunnan</strain>
        <tissue evidence="1">Leaves</tissue>
    </source>
</reference>
<evidence type="ECO:0000313" key="1">
    <source>
        <dbReference type="EMBL" id="KAI3818934.1"/>
    </source>
</evidence>
<name>A0ACB9JEN9_9ASTR</name>
<reference evidence="2" key="1">
    <citation type="journal article" date="2022" name="Mol. Ecol. Resour.">
        <title>The genomes of chicory, endive, great burdock and yacon provide insights into Asteraceae palaeo-polyploidization history and plant inulin production.</title>
        <authorList>
            <person name="Fan W."/>
            <person name="Wang S."/>
            <person name="Wang H."/>
            <person name="Wang A."/>
            <person name="Jiang F."/>
            <person name="Liu H."/>
            <person name="Zhao H."/>
            <person name="Xu D."/>
            <person name="Zhang Y."/>
        </authorList>
    </citation>
    <scope>NUCLEOTIDE SEQUENCE [LARGE SCALE GENOMIC DNA]</scope>
    <source>
        <strain evidence="2">cv. Yunnan</strain>
    </source>
</reference>
<dbReference type="Proteomes" id="UP001056120">
    <property type="component" value="Linkage Group LG04"/>
</dbReference>
<gene>
    <name evidence="1" type="ORF">L1987_12756</name>
</gene>
<organism evidence="1 2">
    <name type="scientific">Smallanthus sonchifolius</name>
    <dbReference type="NCBI Taxonomy" id="185202"/>
    <lineage>
        <taxon>Eukaryota</taxon>
        <taxon>Viridiplantae</taxon>
        <taxon>Streptophyta</taxon>
        <taxon>Embryophyta</taxon>
        <taxon>Tracheophyta</taxon>
        <taxon>Spermatophyta</taxon>
        <taxon>Magnoliopsida</taxon>
        <taxon>eudicotyledons</taxon>
        <taxon>Gunneridae</taxon>
        <taxon>Pentapetalae</taxon>
        <taxon>asterids</taxon>
        <taxon>campanulids</taxon>
        <taxon>Asterales</taxon>
        <taxon>Asteraceae</taxon>
        <taxon>Asteroideae</taxon>
        <taxon>Heliantheae alliance</taxon>
        <taxon>Millerieae</taxon>
        <taxon>Smallanthus</taxon>
    </lineage>
</organism>
<keyword evidence="2" id="KW-1185">Reference proteome</keyword>
<protein>
    <submittedName>
        <fullName evidence="1">Uncharacterized protein</fullName>
    </submittedName>
</protein>
<sequence>MFIHFLHENTIYLAVASYHRIHSSFNRDRVNEGQLNKVLLNEMDNIRKRHHTRFFPDRHKNTTDRGGNILPGTVVDTRSVT</sequence>
<proteinExistence type="predicted"/>
<comment type="caution">
    <text evidence="1">The sequence shown here is derived from an EMBL/GenBank/DDBJ whole genome shotgun (WGS) entry which is preliminary data.</text>
</comment>
<dbReference type="EMBL" id="CM042021">
    <property type="protein sequence ID" value="KAI3818934.1"/>
    <property type="molecule type" value="Genomic_DNA"/>
</dbReference>
<accession>A0ACB9JEN9</accession>